<evidence type="ECO:0000313" key="2">
    <source>
        <dbReference type="EMBL" id="CAH3047047.1"/>
    </source>
</evidence>
<dbReference type="CDD" id="cd10442">
    <property type="entry name" value="GIY-YIG_PLEs"/>
    <property type="match status" value="1"/>
</dbReference>
<dbReference type="InterPro" id="IPR000305">
    <property type="entry name" value="GIY-YIG_endonuc"/>
</dbReference>
<dbReference type="Proteomes" id="UP001159405">
    <property type="component" value="Unassembled WGS sequence"/>
</dbReference>
<sequence length="145" mass="16735">GSFRCGQNCATCPYITNGLTNYTFYATGETRSITSHITCNTKNVIYVVQCNRCNLQYIGETKRRLKDRFNEHRRAVDKTNIKSKPTTVSEHFLSHSNHSHTDMQLILLEKIHSSRDSVRKARESHLIDKAMTLEPHGLNRRDELL</sequence>
<comment type="caution">
    <text evidence="2">The sequence shown here is derived from an EMBL/GenBank/DDBJ whole genome shotgun (WGS) entry which is preliminary data.</text>
</comment>
<proteinExistence type="predicted"/>
<dbReference type="Pfam" id="PF01541">
    <property type="entry name" value="GIY-YIG"/>
    <property type="match status" value="1"/>
</dbReference>
<name>A0ABN8NB64_9CNID</name>
<accession>A0ABN8NB64</accession>
<dbReference type="EMBL" id="CALNXK010000015">
    <property type="protein sequence ID" value="CAH3047047.1"/>
    <property type="molecule type" value="Genomic_DNA"/>
</dbReference>
<gene>
    <name evidence="2" type="ORF">PLOB_00010033</name>
</gene>
<dbReference type="InterPro" id="IPR035901">
    <property type="entry name" value="GIY-YIG_endonuc_sf"/>
</dbReference>
<dbReference type="SUPFAM" id="SSF82771">
    <property type="entry name" value="GIY-YIG endonuclease"/>
    <property type="match status" value="1"/>
</dbReference>
<dbReference type="PROSITE" id="PS50164">
    <property type="entry name" value="GIY_YIG"/>
    <property type="match status" value="1"/>
</dbReference>
<feature type="non-terminal residue" evidence="2">
    <location>
        <position position="1"/>
    </location>
</feature>
<dbReference type="Gene3D" id="3.40.1440.10">
    <property type="entry name" value="GIY-YIG endonuclease"/>
    <property type="match status" value="1"/>
</dbReference>
<evidence type="ECO:0000313" key="3">
    <source>
        <dbReference type="Proteomes" id="UP001159405"/>
    </source>
</evidence>
<protein>
    <recommendedName>
        <fullName evidence="1">GIY-YIG domain-containing protein</fullName>
    </recommendedName>
</protein>
<reference evidence="2 3" key="1">
    <citation type="submission" date="2022-05" db="EMBL/GenBank/DDBJ databases">
        <authorList>
            <consortium name="Genoscope - CEA"/>
            <person name="William W."/>
        </authorList>
    </citation>
    <scope>NUCLEOTIDE SEQUENCE [LARGE SCALE GENOMIC DNA]</scope>
</reference>
<evidence type="ECO:0000259" key="1">
    <source>
        <dbReference type="PROSITE" id="PS50164"/>
    </source>
</evidence>
<feature type="domain" description="GIY-YIG" evidence="1">
    <location>
        <begin position="41"/>
        <end position="120"/>
    </location>
</feature>
<organism evidence="2 3">
    <name type="scientific">Porites lobata</name>
    <dbReference type="NCBI Taxonomy" id="104759"/>
    <lineage>
        <taxon>Eukaryota</taxon>
        <taxon>Metazoa</taxon>
        <taxon>Cnidaria</taxon>
        <taxon>Anthozoa</taxon>
        <taxon>Hexacorallia</taxon>
        <taxon>Scleractinia</taxon>
        <taxon>Fungiina</taxon>
        <taxon>Poritidae</taxon>
        <taxon>Porites</taxon>
    </lineage>
</organism>
<keyword evidence="3" id="KW-1185">Reference proteome</keyword>